<name>A0A502KVF0_9GAMM</name>
<dbReference type="AlphaFoldDB" id="A0A502KVF0"/>
<comment type="caution">
    <text evidence="1">The sequence shown here is derived from an EMBL/GenBank/DDBJ whole genome shotgun (WGS) entry which is preliminary data.</text>
</comment>
<evidence type="ECO:0000313" key="2">
    <source>
        <dbReference type="Proteomes" id="UP000315303"/>
    </source>
</evidence>
<dbReference type="EMBL" id="SAWY01000019">
    <property type="protein sequence ID" value="TPH15740.1"/>
    <property type="molecule type" value="Genomic_DNA"/>
</dbReference>
<gene>
    <name evidence="1" type="ORF">EPA86_09215</name>
</gene>
<keyword evidence="2" id="KW-1185">Reference proteome</keyword>
<protein>
    <recommendedName>
        <fullName evidence="3">Peptidase MA-like domain-containing protein</fullName>
    </recommendedName>
</protein>
<dbReference type="Proteomes" id="UP000315303">
    <property type="component" value="Unassembled WGS sequence"/>
</dbReference>
<organism evidence="1 2">
    <name type="scientific">Litorilituus lipolyticus</name>
    <dbReference type="NCBI Taxonomy" id="2491017"/>
    <lineage>
        <taxon>Bacteria</taxon>
        <taxon>Pseudomonadati</taxon>
        <taxon>Pseudomonadota</taxon>
        <taxon>Gammaproteobacteria</taxon>
        <taxon>Alteromonadales</taxon>
        <taxon>Colwelliaceae</taxon>
        <taxon>Litorilituus</taxon>
    </lineage>
</organism>
<reference evidence="1 2" key="1">
    <citation type="submission" date="2019-01" db="EMBL/GenBank/DDBJ databases">
        <title>Litorilituus lipolytica sp. nov., isolated from intertidal sand of the Yellow Sea in China.</title>
        <authorList>
            <person name="Liu A."/>
        </authorList>
    </citation>
    <scope>NUCLEOTIDE SEQUENCE [LARGE SCALE GENOMIC DNA]</scope>
    <source>
        <strain evidence="1 2">RZ04</strain>
    </source>
</reference>
<sequence>MNLKTNKQIINATILLMITQIVGCNSESSDQTIGGNSGKSDNAVQNVSGSFKNSYDTGVFYSTELMPSSQMYGRRAKECSQQYNNYYFETENSLVFGNPDLPEGDFKQVATWVENNFDSALTAMQVSKNEFFSSRYSIRLDGLKHIRNNLIYQQYNSISYPSEFTSWNYEEQVNWATKTSKNMKTAQAIELLVNDPYSPFKTEREAILVDKLYVCIHETNSTNGWGEGNLVGVNVGAPSIALPHEVDKIVKHEIIHTIQHALSANFESLGLPRWFSEGQAVLLSDMNVAQKSKHNEYDPTLVVYYNDEVGDQATAYSHYGLAYQYLTDANNQTNIIKMMKDIKQITYNFSTQLNSGMDEHHGYVGMFDSQMKQLNGSNLTVQQYRDEYHSLMTDY</sequence>
<accession>A0A502KVF0</accession>
<proteinExistence type="predicted"/>
<dbReference type="RefSeq" id="WP_140603138.1">
    <property type="nucleotide sequence ID" value="NZ_SAWY01000019.1"/>
</dbReference>
<evidence type="ECO:0008006" key="3">
    <source>
        <dbReference type="Google" id="ProtNLM"/>
    </source>
</evidence>
<evidence type="ECO:0000313" key="1">
    <source>
        <dbReference type="EMBL" id="TPH15740.1"/>
    </source>
</evidence>
<dbReference type="OrthoDB" id="6379751at2"/>